<comment type="caution">
    <text evidence="1">The sequence shown here is derived from an EMBL/GenBank/DDBJ whole genome shotgun (WGS) entry which is preliminary data.</text>
</comment>
<dbReference type="EMBL" id="REGN01013995">
    <property type="protein sequence ID" value="RMZ93211.1"/>
    <property type="molecule type" value="Genomic_DNA"/>
</dbReference>
<keyword evidence="2" id="KW-1185">Reference proteome</keyword>
<gene>
    <name evidence="1" type="ORF">BpHYR1_044899</name>
</gene>
<proteinExistence type="predicted"/>
<sequence>MVELYSKKIKKSTRNPSRNLCLNSAIYCRVFAELLKIDFDCSLVSLALSIAERIFEGNLSKQCLHTGLESKS</sequence>
<name>A0A3M7P2A8_BRAPC</name>
<accession>A0A3M7P2A8</accession>
<evidence type="ECO:0000313" key="2">
    <source>
        <dbReference type="Proteomes" id="UP000276133"/>
    </source>
</evidence>
<evidence type="ECO:0000313" key="1">
    <source>
        <dbReference type="EMBL" id="RMZ93211.1"/>
    </source>
</evidence>
<organism evidence="1 2">
    <name type="scientific">Brachionus plicatilis</name>
    <name type="common">Marine rotifer</name>
    <name type="synonym">Brachionus muelleri</name>
    <dbReference type="NCBI Taxonomy" id="10195"/>
    <lineage>
        <taxon>Eukaryota</taxon>
        <taxon>Metazoa</taxon>
        <taxon>Spiralia</taxon>
        <taxon>Gnathifera</taxon>
        <taxon>Rotifera</taxon>
        <taxon>Eurotatoria</taxon>
        <taxon>Monogononta</taxon>
        <taxon>Pseudotrocha</taxon>
        <taxon>Ploima</taxon>
        <taxon>Brachionidae</taxon>
        <taxon>Brachionus</taxon>
    </lineage>
</organism>
<dbReference type="AlphaFoldDB" id="A0A3M7P2A8"/>
<reference evidence="1 2" key="1">
    <citation type="journal article" date="2018" name="Sci. Rep.">
        <title>Genomic signatures of local adaptation to the degree of environmental predictability in rotifers.</title>
        <authorList>
            <person name="Franch-Gras L."/>
            <person name="Hahn C."/>
            <person name="Garcia-Roger E.M."/>
            <person name="Carmona M.J."/>
            <person name="Serra M."/>
            <person name="Gomez A."/>
        </authorList>
    </citation>
    <scope>NUCLEOTIDE SEQUENCE [LARGE SCALE GENOMIC DNA]</scope>
    <source>
        <strain evidence="1">HYR1</strain>
    </source>
</reference>
<dbReference type="Proteomes" id="UP000276133">
    <property type="component" value="Unassembled WGS sequence"/>
</dbReference>
<protein>
    <submittedName>
        <fullName evidence="1">Uncharacterized protein</fullName>
    </submittedName>
</protein>